<reference evidence="1" key="1">
    <citation type="submission" date="2022-12" db="EMBL/GenBank/DDBJ databases">
        <title>Reference genome sequencing for broad-spectrum identification of bacterial and archaeal isolates by mass spectrometry.</title>
        <authorList>
            <person name="Sekiguchi Y."/>
            <person name="Tourlousse D.M."/>
        </authorList>
    </citation>
    <scope>NUCLEOTIDE SEQUENCE</scope>
    <source>
        <strain evidence="1">LLR39Z86</strain>
    </source>
</reference>
<organism evidence="1 2">
    <name type="scientific">Glycomyces algeriensis</name>
    <dbReference type="NCBI Taxonomy" id="256037"/>
    <lineage>
        <taxon>Bacteria</taxon>
        <taxon>Bacillati</taxon>
        <taxon>Actinomycetota</taxon>
        <taxon>Actinomycetes</taxon>
        <taxon>Glycomycetales</taxon>
        <taxon>Glycomycetaceae</taxon>
        <taxon>Glycomyces</taxon>
    </lineage>
</organism>
<sequence length="132" mass="14225">MDEEERSGYVFRGNVQTGAVGTGASATVGAIGEGSRGYVFAGGPDADRELRAELLRLVGDLRAALREQRESVGEEYAVIEDTIDDLEESVVEAKPPGRLHSKAKAMERLVSPFAALAELVSKLLDLLQRHQS</sequence>
<gene>
    <name evidence="1" type="ORF">GALLR39Z86_13600</name>
</gene>
<dbReference type="AlphaFoldDB" id="A0A9W6G5K0"/>
<comment type="caution">
    <text evidence="1">The sequence shown here is derived from an EMBL/GenBank/DDBJ whole genome shotgun (WGS) entry which is preliminary data.</text>
</comment>
<dbReference type="RefSeq" id="WP_270118329.1">
    <property type="nucleotide sequence ID" value="NZ_BAAAOL010000002.1"/>
</dbReference>
<accession>A0A9W6G5K0</accession>
<name>A0A9W6G5K0_9ACTN</name>
<keyword evidence="2" id="KW-1185">Reference proteome</keyword>
<dbReference type="EMBL" id="BSDT01000001">
    <property type="protein sequence ID" value="GLI41510.1"/>
    <property type="molecule type" value="Genomic_DNA"/>
</dbReference>
<evidence type="ECO:0000313" key="2">
    <source>
        <dbReference type="Proteomes" id="UP001144313"/>
    </source>
</evidence>
<dbReference type="Proteomes" id="UP001144313">
    <property type="component" value="Unassembled WGS sequence"/>
</dbReference>
<evidence type="ECO:0000313" key="1">
    <source>
        <dbReference type="EMBL" id="GLI41510.1"/>
    </source>
</evidence>
<proteinExistence type="predicted"/>
<protein>
    <submittedName>
        <fullName evidence="1">Uncharacterized protein</fullName>
    </submittedName>
</protein>